<evidence type="ECO:0000259" key="8">
    <source>
        <dbReference type="PROSITE" id="PS50893"/>
    </source>
</evidence>
<dbReference type="EMBL" id="JAKOGG010000001">
    <property type="protein sequence ID" value="MCS4555121.1"/>
    <property type="molecule type" value="Genomic_DNA"/>
</dbReference>
<dbReference type="SMART" id="SM00382">
    <property type="entry name" value="AAA"/>
    <property type="match status" value="2"/>
</dbReference>
<keyword evidence="5" id="KW-0547">Nucleotide-binding</keyword>
<dbReference type="SUPFAM" id="SSF52540">
    <property type="entry name" value="P-loop containing nucleoside triphosphate hydrolases"/>
    <property type="match status" value="2"/>
</dbReference>
<gene>
    <name evidence="9" type="ORF">L9G74_01590</name>
</gene>
<evidence type="ECO:0000256" key="2">
    <source>
        <dbReference type="ARBA" id="ARBA00005417"/>
    </source>
</evidence>
<accession>A0ABT2FIR7</accession>
<keyword evidence="3" id="KW-0813">Transport</keyword>
<dbReference type="InterPro" id="IPR027417">
    <property type="entry name" value="P-loop_NTPase"/>
</dbReference>
<keyword evidence="10" id="KW-1185">Reference proteome</keyword>
<reference evidence="10" key="2">
    <citation type="submission" date="2023-07" db="EMBL/GenBank/DDBJ databases">
        <title>Shewanella mangrovi sp. nov., an acetaldehyde- degrading bacterium isolated from mangrove sediment.</title>
        <authorList>
            <person name="Liu Y."/>
        </authorList>
    </citation>
    <scope>NUCLEOTIDE SEQUENCE [LARGE SCALE GENOMIC DNA]</scope>
    <source>
        <strain evidence="10">C32</strain>
    </source>
</reference>
<evidence type="ECO:0000313" key="10">
    <source>
        <dbReference type="Proteomes" id="UP001201549"/>
    </source>
</evidence>
<dbReference type="PANTHER" id="PTHR43297:SF7">
    <property type="entry name" value="D,D-DIPEPTIDE TRANSPORT ATP-BINDING PROTEIN DDPD-RELATED"/>
    <property type="match status" value="1"/>
</dbReference>
<dbReference type="Pfam" id="PF00005">
    <property type="entry name" value="ABC_tran"/>
    <property type="match status" value="2"/>
</dbReference>
<dbReference type="InterPro" id="IPR003439">
    <property type="entry name" value="ABC_transporter-like_ATP-bd"/>
</dbReference>
<feature type="domain" description="ABC transporter" evidence="8">
    <location>
        <begin position="262"/>
        <end position="468"/>
    </location>
</feature>
<dbReference type="InterPro" id="IPR017871">
    <property type="entry name" value="ABC_transporter-like_CS"/>
</dbReference>
<proteinExistence type="inferred from homology"/>
<dbReference type="Gene3D" id="3.40.50.300">
    <property type="entry name" value="P-loop containing nucleotide triphosphate hydrolases"/>
    <property type="match status" value="2"/>
</dbReference>
<keyword evidence="7" id="KW-0472">Membrane</keyword>
<feature type="domain" description="ABC transporter" evidence="8">
    <location>
        <begin position="5"/>
        <end position="242"/>
    </location>
</feature>
<comment type="similarity">
    <text evidence="2">Belongs to the ABC transporter superfamily.</text>
</comment>
<dbReference type="PROSITE" id="PS00211">
    <property type="entry name" value="ABC_TRANSPORTER_1"/>
    <property type="match status" value="2"/>
</dbReference>
<evidence type="ECO:0000256" key="7">
    <source>
        <dbReference type="ARBA" id="ARBA00023136"/>
    </source>
</evidence>
<organism evidence="9 10">
    <name type="scientific">Shewanella electrica</name>
    <dbReference type="NCBI Taxonomy" id="515560"/>
    <lineage>
        <taxon>Bacteria</taxon>
        <taxon>Pseudomonadati</taxon>
        <taxon>Pseudomonadota</taxon>
        <taxon>Gammaproteobacteria</taxon>
        <taxon>Alteromonadales</taxon>
        <taxon>Shewanellaceae</taxon>
        <taxon>Shewanella</taxon>
    </lineage>
</organism>
<dbReference type="GO" id="GO:0005524">
    <property type="term" value="F:ATP binding"/>
    <property type="evidence" value="ECO:0007669"/>
    <property type="project" value="UniProtKB-KW"/>
</dbReference>
<name>A0ABT2FIR7_9GAMM</name>
<evidence type="ECO:0000256" key="3">
    <source>
        <dbReference type="ARBA" id="ARBA00022448"/>
    </source>
</evidence>
<evidence type="ECO:0000256" key="5">
    <source>
        <dbReference type="ARBA" id="ARBA00022741"/>
    </source>
</evidence>
<keyword evidence="6 9" id="KW-0067">ATP-binding</keyword>
<dbReference type="RefSeq" id="WP_238894523.1">
    <property type="nucleotide sequence ID" value="NZ_JAKOGG010000001.1"/>
</dbReference>
<dbReference type="InterPro" id="IPR003593">
    <property type="entry name" value="AAA+_ATPase"/>
</dbReference>
<evidence type="ECO:0000313" key="9">
    <source>
        <dbReference type="EMBL" id="MCS4555121.1"/>
    </source>
</evidence>
<evidence type="ECO:0000256" key="6">
    <source>
        <dbReference type="ARBA" id="ARBA00022840"/>
    </source>
</evidence>
<dbReference type="Proteomes" id="UP001201549">
    <property type="component" value="Unassembled WGS sequence"/>
</dbReference>
<dbReference type="InterPro" id="IPR050388">
    <property type="entry name" value="ABC_Ni/Peptide_Import"/>
</dbReference>
<evidence type="ECO:0000256" key="1">
    <source>
        <dbReference type="ARBA" id="ARBA00004417"/>
    </source>
</evidence>
<keyword evidence="4" id="KW-1003">Cell membrane</keyword>
<comment type="subcellular location">
    <subcellularLocation>
        <location evidence="1">Cell inner membrane</location>
        <topology evidence="1">Peripheral membrane protein</topology>
    </subcellularLocation>
</comment>
<comment type="caution">
    <text evidence="9">The sequence shown here is derived from an EMBL/GenBank/DDBJ whole genome shotgun (WGS) entry which is preliminary data.</text>
</comment>
<protein>
    <submittedName>
        <fullName evidence="9">ATP-binding cassette domain-containing protein</fullName>
    </submittedName>
</protein>
<reference evidence="9 10" key="1">
    <citation type="submission" date="2022-02" db="EMBL/GenBank/DDBJ databases">
        <authorList>
            <person name="Zhuang L."/>
        </authorList>
    </citation>
    <scope>NUCLEOTIDE SEQUENCE [LARGE SCALE GENOMIC DNA]</scope>
    <source>
        <strain evidence="9 10">C32</strain>
    </source>
</reference>
<dbReference type="PANTHER" id="PTHR43297">
    <property type="entry name" value="OLIGOPEPTIDE TRANSPORT ATP-BINDING PROTEIN APPD"/>
    <property type="match status" value="1"/>
</dbReference>
<evidence type="ECO:0000256" key="4">
    <source>
        <dbReference type="ARBA" id="ARBA00022475"/>
    </source>
</evidence>
<dbReference type="PROSITE" id="PS50893">
    <property type="entry name" value="ABC_TRANSPORTER_2"/>
    <property type="match status" value="2"/>
</dbReference>
<sequence length="468" mass="50297">MSALITLDNVTVAAADNVLVQPLSLSVNRGEPLTILGETGSGKSLLAQAIMGTLPASLTMQGTVSIQQQPLDIAARRQLWGKQISMLPQEPWQALDPVMPCEQQVSEVFRYVGNAAAASAQLAARAQLDQVGLSQVSRQLPQQLSGGMAQRVAFAAATAAGAPIIIADEPTKGLDTSQRDGIVQLLKSQTQHGGLLTITHDVDVARQLGGRIMVMRHGQLLESGSAEQVLSQPQAEYTRALINAQPQFWPAATPATAQQPLLDVTDLAQHRGEQLLFQGLSFSLSAGEILGVYGDSGCGKSTLGDTLLGLLPPASGHIKWQQPLHRSQMLKLYQDPPASFSTAVTIGTLLKDLLKRHKLAASAIAPLLRQLNLDAALLNRTAKDVSGGELQRLALLRTMLLSPKFLVADEPSSRLDPITAQQLTQLLVRLAREQQCALVLISHDKIQLQKVCDQIIDLKDYQLREVQA</sequence>